<dbReference type="EMBL" id="AJYB01000020">
    <property type="protein sequence ID" value="EIM07175.1"/>
    <property type="molecule type" value="Genomic_DNA"/>
</dbReference>
<gene>
    <name evidence="1" type="ORF">A1A1_07252</name>
</gene>
<organism evidence="1 2">
    <name type="scientific">Planococcus antarcticus DSM 14505</name>
    <dbReference type="NCBI Taxonomy" id="1185653"/>
    <lineage>
        <taxon>Bacteria</taxon>
        <taxon>Bacillati</taxon>
        <taxon>Bacillota</taxon>
        <taxon>Bacilli</taxon>
        <taxon>Bacillales</taxon>
        <taxon>Caryophanaceae</taxon>
        <taxon>Planococcus</taxon>
    </lineage>
</organism>
<protein>
    <recommendedName>
        <fullName evidence="3">Lipoprotein</fullName>
    </recommendedName>
</protein>
<name>A0AA87ILR7_9BACL</name>
<proteinExistence type="predicted"/>
<accession>A0AA87ILR7</accession>
<dbReference type="RefSeq" id="WP_006829454.1">
    <property type="nucleotide sequence ID" value="NZ_AJYB01000020.1"/>
</dbReference>
<evidence type="ECO:0008006" key="3">
    <source>
        <dbReference type="Google" id="ProtNLM"/>
    </source>
</evidence>
<evidence type="ECO:0000313" key="2">
    <source>
        <dbReference type="Proteomes" id="UP000004725"/>
    </source>
</evidence>
<sequence>MNIFIRSKRLLGLLLVLVSCLLIVGCSDNEKAKAVEAEKTTHSIEKDKAAIQAVIEKQFTGPDKKYRELWDAATEIQTAEMNEEEYAAWMKGPE</sequence>
<dbReference type="AlphaFoldDB" id="A0AA87ILR7"/>
<comment type="caution">
    <text evidence="1">The sequence shown here is derived from an EMBL/GenBank/DDBJ whole genome shotgun (WGS) entry which is preliminary data.</text>
</comment>
<evidence type="ECO:0000313" key="1">
    <source>
        <dbReference type="EMBL" id="EIM07175.1"/>
    </source>
</evidence>
<dbReference type="PROSITE" id="PS51257">
    <property type="entry name" value="PROKAR_LIPOPROTEIN"/>
    <property type="match status" value="1"/>
</dbReference>
<dbReference type="Proteomes" id="UP000004725">
    <property type="component" value="Unassembled WGS sequence"/>
</dbReference>
<reference evidence="1 2" key="1">
    <citation type="journal article" date="2012" name="J. Bacteriol.">
        <title>Genome Sequence of the Antarctic Psychrophile Bacterium Planococcus antarcticus DSM 14505.</title>
        <authorList>
            <person name="Margolles A."/>
            <person name="Gueimonde M."/>
            <person name="Sanchez B."/>
        </authorList>
    </citation>
    <scope>NUCLEOTIDE SEQUENCE [LARGE SCALE GENOMIC DNA]</scope>
    <source>
        <strain evidence="1 2">DSM 14505</strain>
    </source>
</reference>